<dbReference type="EMBL" id="CP064936">
    <property type="protein sequence ID" value="QQA01560.1"/>
    <property type="molecule type" value="Genomic_DNA"/>
</dbReference>
<sequence>MNFSKDNEAVRNIAKLATGIEGSDKNGGKKTLSSPRAMSAEAFFTKGRFLQFPKVFHVEFKLHLCYNPPDEADYPDRTA</sequence>
<accession>A0A7T3RED4</accession>
<keyword evidence="2" id="KW-1185">Reference proteome</keyword>
<gene>
    <name evidence="1" type="ORF">IWA51_02790</name>
</gene>
<evidence type="ECO:0000313" key="2">
    <source>
        <dbReference type="Proteomes" id="UP000595224"/>
    </source>
</evidence>
<organism evidence="1 2">
    <name type="scientific">Treponema peruense</name>
    <dbReference type="NCBI Taxonomy" id="2787628"/>
    <lineage>
        <taxon>Bacteria</taxon>
        <taxon>Pseudomonadati</taxon>
        <taxon>Spirochaetota</taxon>
        <taxon>Spirochaetia</taxon>
        <taxon>Spirochaetales</taxon>
        <taxon>Treponemataceae</taxon>
        <taxon>Treponema</taxon>
    </lineage>
</organism>
<proteinExistence type="predicted"/>
<dbReference type="AlphaFoldDB" id="A0A7T3RED4"/>
<evidence type="ECO:0000313" key="1">
    <source>
        <dbReference type="EMBL" id="QQA01560.1"/>
    </source>
</evidence>
<dbReference type="KEGG" id="tper:IWA51_02790"/>
<dbReference type="RefSeq" id="WP_198443082.1">
    <property type="nucleotide sequence ID" value="NZ_CBCSHE010000016.1"/>
</dbReference>
<reference evidence="1 2" key="1">
    <citation type="submission" date="2020-11" db="EMBL/GenBank/DDBJ databases">
        <title>Treponema Peruensis nv. sp., first commensal Treponema isolated from human feces.</title>
        <authorList>
            <person name="Belkhou C."/>
            <person name="Raes J."/>
        </authorList>
    </citation>
    <scope>NUCLEOTIDE SEQUENCE [LARGE SCALE GENOMIC DNA]</scope>
    <source>
        <strain evidence="1 2">RCC2812</strain>
    </source>
</reference>
<dbReference type="Proteomes" id="UP000595224">
    <property type="component" value="Chromosome"/>
</dbReference>
<protein>
    <submittedName>
        <fullName evidence="1">Uncharacterized protein</fullName>
    </submittedName>
</protein>
<name>A0A7T3RED4_9SPIR</name>